<dbReference type="Proteomes" id="UP000002358">
    <property type="component" value="Unassembled WGS sequence"/>
</dbReference>
<keyword evidence="8" id="KW-0408">Iron</keyword>
<dbReference type="GO" id="GO:0005789">
    <property type="term" value="C:endoplasmic reticulum membrane"/>
    <property type="evidence" value="ECO:0007669"/>
    <property type="project" value="TreeGrafter"/>
</dbReference>
<dbReference type="SMR" id="A0A7M7T994"/>
<proteinExistence type="inferred from homology"/>
<dbReference type="InterPro" id="IPR005804">
    <property type="entry name" value="FA_desaturase_dom"/>
</dbReference>
<accession>A0A7M7T994</accession>
<dbReference type="PRINTS" id="PR00075">
    <property type="entry name" value="FACDDSATRASE"/>
</dbReference>
<evidence type="ECO:0000256" key="11">
    <source>
        <dbReference type="ARBA" id="ARBA00023160"/>
    </source>
</evidence>
<dbReference type="InterPro" id="IPR015876">
    <property type="entry name" value="Acyl-CoA_DS"/>
</dbReference>
<feature type="domain" description="Fatty acid desaturase" evidence="14">
    <location>
        <begin position="80"/>
        <end position="284"/>
    </location>
</feature>
<keyword evidence="9" id="KW-0443">Lipid metabolism</keyword>
<feature type="transmembrane region" description="Helical" evidence="13">
    <location>
        <begin position="112"/>
        <end position="130"/>
    </location>
</feature>
<keyword evidence="10 13" id="KW-0472">Membrane</keyword>
<evidence type="ECO:0000256" key="10">
    <source>
        <dbReference type="ARBA" id="ARBA00023136"/>
    </source>
</evidence>
<feature type="transmembrane region" description="Helical" evidence="13">
    <location>
        <begin position="229"/>
        <end position="250"/>
    </location>
</feature>
<keyword evidence="5" id="KW-0276">Fatty acid metabolism</keyword>
<keyword evidence="4 12" id="KW-0812">Transmembrane</keyword>
<dbReference type="GO" id="GO:0006636">
    <property type="term" value="P:unsaturated fatty acid biosynthetic process"/>
    <property type="evidence" value="ECO:0007669"/>
    <property type="project" value="TreeGrafter"/>
</dbReference>
<reference evidence="15" key="1">
    <citation type="submission" date="2021-01" db="UniProtKB">
        <authorList>
            <consortium name="EnsemblMetazoa"/>
        </authorList>
    </citation>
    <scope>IDENTIFICATION</scope>
</reference>
<comment type="subcellular location">
    <subcellularLocation>
        <location evidence="1">Membrane</location>
        <topology evidence="1">Multi-pass membrane protein</topology>
    </subcellularLocation>
</comment>
<dbReference type="GO" id="GO:0005506">
    <property type="term" value="F:iron ion binding"/>
    <property type="evidence" value="ECO:0007669"/>
    <property type="project" value="TreeGrafter"/>
</dbReference>
<evidence type="ECO:0000256" key="1">
    <source>
        <dbReference type="ARBA" id="ARBA00004141"/>
    </source>
</evidence>
<feature type="transmembrane region" description="Helical" evidence="13">
    <location>
        <begin position="81"/>
        <end position="100"/>
    </location>
</feature>
<dbReference type="PANTHER" id="PTHR11351">
    <property type="entry name" value="ACYL-COA DESATURASE"/>
    <property type="match status" value="1"/>
</dbReference>
<evidence type="ECO:0000256" key="5">
    <source>
        <dbReference type="ARBA" id="ARBA00022832"/>
    </source>
</evidence>
<evidence type="ECO:0000256" key="2">
    <source>
        <dbReference type="ARBA" id="ARBA00009295"/>
    </source>
</evidence>
<evidence type="ECO:0000256" key="9">
    <source>
        <dbReference type="ARBA" id="ARBA00023098"/>
    </source>
</evidence>
<feature type="transmembrane region" description="Helical" evidence="13">
    <location>
        <begin position="298"/>
        <end position="315"/>
    </location>
</feature>
<feature type="transmembrane region" description="Helical" evidence="13">
    <location>
        <begin position="56"/>
        <end position="75"/>
    </location>
</feature>
<evidence type="ECO:0000256" key="3">
    <source>
        <dbReference type="ARBA" id="ARBA00022516"/>
    </source>
</evidence>
<feature type="transmembrane region" description="Helical" evidence="13">
    <location>
        <begin position="197"/>
        <end position="217"/>
    </location>
</feature>
<dbReference type="GO" id="GO:0004768">
    <property type="term" value="F:stearoyl-CoA 9-desaturase activity"/>
    <property type="evidence" value="ECO:0007669"/>
    <property type="project" value="TreeGrafter"/>
</dbReference>
<sequence length="341" mass="39542">MGGSVEISPWSYNMAPNSVETETVRDESPKSSDAVMDTKQKSGTYFRGKIRWQTTIVLAAVHALAVYGLLTFPYLQSWKTLLWAYFVAMYTMIGINGGVHRLWCHKSFKANVPLRMILAWFYLTAAQVSFKKWVQYHRCHHRYMETDADPHNSQRGFFFSHIGWLMIQKTPETRKRLKEVDLSDMEADPVIRFCDKYYVPLAIAVQVFSVLVPVYGWNESWKVAILSQTIRYAYTLNAMFSINSFAHMWGYKPYDKNIAPVENRWTSYVSFGEGWHNYHHTFPYDYRTPEIGGPRFDVVAWFIALFGMIGWAYDLKKPSPNLVQKTMNNKGDGTFMKAAVS</sequence>
<comment type="similarity">
    <text evidence="2 12">Belongs to the fatty acid desaturase type 1 family.</text>
</comment>
<name>A0A7M7T994_NASVI</name>
<protein>
    <recommendedName>
        <fullName evidence="14">Fatty acid desaturase domain-containing protein</fullName>
    </recommendedName>
</protein>
<comment type="cofactor">
    <cofactor evidence="12">
        <name>Fe(2+)</name>
        <dbReference type="ChEBI" id="CHEBI:29033"/>
    </cofactor>
</comment>
<keyword evidence="3 12" id="KW-0444">Lipid biosynthesis</keyword>
<evidence type="ECO:0000256" key="6">
    <source>
        <dbReference type="ARBA" id="ARBA00022989"/>
    </source>
</evidence>
<dbReference type="InParanoid" id="A0A7M7T994"/>
<comment type="domain">
    <text evidence="12">The histidine box domains are involved in binding the catalytic metal ions.</text>
</comment>
<dbReference type="EnsemblMetazoa" id="XM_031928319">
    <property type="protein sequence ID" value="XP_031784179"/>
    <property type="gene ID" value="LOC100114730"/>
</dbReference>
<keyword evidence="16" id="KW-1185">Reference proteome</keyword>
<evidence type="ECO:0000256" key="13">
    <source>
        <dbReference type="SAM" id="Phobius"/>
    </source>
</evidence>
<evidence type="ECO:0000256" key="7">
    <source>
        <dbReference type="ARBA" id="ARBA00023002"/>
    </source>
</evidence>
<evidence type="ECO:0000313" key="15">
    <source>
        <dbReference type="EnsemblMetazoa" id="XP_031784179"/>
    </source>
</evidence>
<gene>
    <name evidence="15" type="primary">100114730</name>
</gene>
<evidence type="ECO:0000313" key="16">
    <source>
        <dbReference type="Proteomes" id="UP000002358"/>
    </source>
</evidence>
<keyword evidence="7 12" id="KW-0560">Oxidoreductase</keyword>
<keyword evidence="11 12" id="KW-0275">Fatty acid biosynthesis</keyword>
<evidence type="ECO:0000256" key="8">
    <source>
        <dbReference type="ARBA" id="ARBA00023004"/>
    </source>
</evidence>
<organism evidence="15 16">
    <name type="scientific">Nasonia vitripennis</name>
    <name type="common">Parasitic wasp</name>
    <dbReference type="NCBI Taxonomy" id="7425"/>
    <lineage>
        <taxon>Eukaryota</taxon>
        <taxon>Metazoa</taxon>
        <taxon>Ecdysozoa</taxon>
        <taxon>Arthropoda</taxon>
        <taxon>Hexapoda</taxon>
        <taxon>Insecta</taxon>
        <taxon>Pterygota</taxon>
        <taxon>Neoptera</taxon>
        <taxon>Endopterygota</taxon>
        <taxon>Hymenoptera</taxon>
        <taxon>Apocrita</taxon>
        <taxon>Proctotrupomorpha</taxon>
        <taxon>Chalcidoidea</taxon>
        <taxon>Pteromalidae</taxon>
        <taxon>Pteromalinae</taxon>
        <taxon>Nasonia</taxon>
    </lineage>
</organism>
<dbReference type="PANTHER" id="PTHR11351:SF31">
    <property type="entry name" value="DESATURASE 1, ISOFORM A-RELATED"/>
    <property type="match status" value="1"/>
</dbReference>
<evidence type="ECO:0000256" key="4">
    <source>
        <dbReference type="ARBA" id="ARBA00022692"/>
    </source>
</evidence>
<dbReference type="CDD" id="cd03505">
    <property type="entry name" value="Delta9-FADS-like"/>
    <property type="match status" value="1"/>
</dbReference>
<dbReference type="AlphaFoldDB" id="A0A7M7T994"/>
<evidence type="ECO:0000256" key="12">
    <source>
        <dbReference type="RuleBase" id="RU000581"/>
    </source>
</evidence>
<evidence type="ECO:0000259" key="14">
    <source>
        <dbReference type="Pfam" id="PF00487"/>
    </source>
</evidence>
<keyword evidence="6 13" id="KW-1133">Transmembrane helix</keyword>
<dbReference type="OrthoDB" id="10260134at2759"/>
<dbReference type="Pfam" id="PF00487">
    <property type="entry name" value="FA_desaturase"/>
    <property type="match status" value="1"/>
</dbReference>